<proteinExistence type="predicted"/>
<dbReference type="Pfam" id="PF03781">
    <property type="entry name" value="FGE-sulfatase"/>
    <property type="match status" value="1"/>
</dbReference>
<dbReference type="EMBL" id="JABKKJ010000029">
    <property type="protein sequence ID" value="NPE26118.1"/>
    <property type="molecule type" value="Genomic_DNA"/>
</dbReference>
<protein>
    <submittedName>
        <fullName evidence="2">SUMF1/EgtB/PvdO family nonheme iron enzyme</fullName>
    </submittedName>
</protein>
<comment type="caution">
    <text evidence="2">The sequence shown here is derived from an EMBL/GenBank/DDBJ whole genome shotgun (WGS) entry which is preliminary data.</text>
</comment>
<dbReference type="SUPFAM" id="SSF56436">
    <property type="entry name" value="C-type lectin-like"/>
    <property type="match status" value="1"/>
</dbReference>
<evidence type="ECO:0000313" key="3">
    <source>
        <dbReference type="Proteomes" id="UP000820977"/>
    </source>
</evidence>
<accession>A0ABX2B6N5</accession>
<feature type="domain" description="Sulfatase-modifying factor enzyme-like" evidence="1">
    <location>
        <begin position="213"/>
        <end position="300"/>
    </location>
</feature>
<dbReference type="Gene3D" id="3.90.1580.10">
    <property type="entry name" value="paralog of FGE (formylglycine-generating enzyme)"/>
    <property type="match status" value="1"/>
</dbReference>
<evidence type="ECO:0000313" key="2">
    <source>
        <dbReference type="EMBL" id="NPE26118.1"/>
    </source>
</evidence>
<sequence>MGLKDVEKIHYEFNESTMFLTIKYDEDGETQTFKVKSISSISIIINDGNEDLIYYIDAYGVKTNDNAVVKATNAEVSGVLKGAEGECEVGFVYGLNAELKLDECRSVNGISTGGNFKLTLDGLLDDEKYYYRAYAVIDGIKYWGEVNSFQTEPLTYIMDGVKYKMIKVEGGPLGDFSIMQTELLPGALLTFGDKQMPFTLKDLDKKDNKITKYEFKTYLAKLIELTGLYWRLPTSEEWKYAYQGGNKSKGYTYSGSNDINDVAWYGSNSGSHSHPAATKNSNELGIFDMSGNFAELTNNAQINDIKEHKHNYYSITDITGDAYGGNWKSLSSNCLKDSKIVSPGDGGTSSTLNIFDCTAITVRLIYDRCAKEKK</sequence>
<dbReference type="InterPro" id="IPR005532">
    <property type="entry name" value="SUMF_dom"/>
</dbReference>
<gene>
    <name evidence="2" type="ORF">HPS54_11465</name>
</gene>
<dbReference type="InterPro" id="IPR042095">
    <property type="entry name" value="SUMF_sf"/>
</dbReference>
<organism evidence="2 3">
    <name type="scientific">Xylanibacter caecicola</name>
    <dbReference type="NCBI Taxonomy" id="2736294"/>
    <lineage>
        <taxon>Bacteria</taxon>
        <taxon>Pseudomonadati</taxon>
        <taxon>Bacteroidota</taxon>
        <taxon>Bacteroidia</taxon>
        <taxon>Bacteroidales</taxon>
        <taxon>Prevotellaceae</taxon>
        <taxon>Xylanibacter</taxon>
    </lineage>
</organism>
<dbReference type="Proteomes" id="UP000820977">
    <property type="component" value="Unassembled WGS sequence"/>
</dbReference>
<evidence type="ECO:0000259" key="1">
    <source>
        <dbReference type="Pfam" id="PF03781"/>
    </source>
</evidence>
<dbReference type="InterPro" id="IPR016187">
    <property type="entry name" value="CTDL_fold"/>
</dbReference>
<reference evidence="2 3" key="1">
    <citation type="submission" date="2020-05" db="EMBL/GenBank/DDBJ databases">
        <title>Distinct polysaccharide utilization as determinants for interspecies competition between intestinal Prevotella spp.</title>
        <authorList>
            <person name="Galvez E.J.C."/>
            <person name="Iljazovic A."/>
            <person name="Strowig T."/>
        </authorList>
    </citation>
    <scope>NUCLEOTIDE SEQUENCE [LARGE SCALE GENOMIC DNA]</scope>
    <source>
        <strain evidence="2 3">PCHR</strain>
    </source>
</reference>
<name>A0ABX2B6N5_9BACT</name>
<keyword evidence="3" id="KW-1185">Reference proteome</keyword>